<evidence type="ECO:0000313" key="3">
    <source>
        <dbReference type="Proteomes" id="UP000800094"/>
    </source>
</evidence>
<organism evidence="2 3">
    <name type="scientific">Trematosphaeria pertusa</name>
    <dbReference type="NCBI Taxonomy" id="390896"/>
    <lineage>
        <taxon>Eukaryota</taxon>
        <taxon>Fungi</taxon>
        <taxon>Dikarya</taxon>
        <taxon>Ascomycota</taxon>
        <taxon>Pezizomycotina</taxon>
        <taxon>Dothideomycetes</taxon>
        <taxon>Pleosporomycetidae</taxon>
        <taxon>Pleosporales</taxon>
        <taxon>Massarineae</taxon>
        <taxon>Trematosphaeriaceae</taxon>
        <taxon>Trematosphaeria</taxon>
    </lineage>
</organism>
<dbReference type="AlphaFoldDB" id="A0A6A6IJ11"/>
<dbReference type="OrthoDB" id="3770722at2759"/>
<accession>A0A6A6IJ11</accession>
<protein>
    <submittedName>
        <fullName evidence="2">Uncharacterized protein</fullName>
    </submittedName>
</protein>
<feature type="region of interest" description="Disordered" evidence="1">
    <location>
        <begin position="225"/>
        <end position="247"/>
    </location>
</feature>
<dbReference type="RefSeq" id="XP_033684564.1">
    <property type="nucleotide sequence ID" value="XM_033833374.1"/>
</dbReference>
<sequence>MSDTPPPQRLFPPTSPLSASTVAQTPELLRLLAQFRARVESFRMDMEGPPPAAPQKPLPPRENKAPEELKPIVTLVPALEETKYRDEEDKSKKSLAYIRAQRGVLRYLDTCAADSLNAAKARALTESIDPVNKYPSAREALRLCYYMRSQGFDTIAVFHHKRTLMRLFVVLDRSAGTLYWEQNYKTGRIKEFRNARRSTRRHAVDFSDLVDSDLLASLRGGVGAAGHAEAPAQPPPGERQDQLNVGR</sequence>
<dbReference type="Proteomes" id="UP000800094">
    <property type="component" value="Unassembled WGS sequence"/>
</dbReference>
<reference evidence="2" key="1">
    <citation type="journal article" date="2020" name="Stud. Mycol.">
        <title>101 Dothideomycetes genomes: a test case for predicting lifestyles and emergence of pathogens.</title>
        <authorList>
            <person name="Haridas S."/>
            <person name="Albert R."/>
            <person name="Binder M."/>
            <person name="Bloem J."/>
            <person name="Labutti K."/>
            <person name="Salamov A."/>
            <person name="Andreopoulos B."/>
            <person name="Baker S."/>
            <person name="Barry K."/>
            <person name="Bills G."/>
            <person name="Bluhm B."/>
            <person name="Cannon C."/>
            <person name="Castanera R."/>
            <person name="Culley D."/>
            <person name="Daum C."/>
            <person name="Ezra D."/>
            <person name="Gonzalez J."/>
            <person name="Henrissat B."/>
            <person name="Kuo A."/>
            <person name="Liang C."/>
            <person name="Lipzen A."/>
            <person name="Lutzoni F."/>
            <person name="Magnuson J."/>
            <person name="Mondo S."/>
            <person name="Nolan M."/>
            <person name="Ohm R."/>
            <person name="Pangilinan J."/>
            <person name="Park H.-J."/>
            <person name="Ramirez L."/>
            <person name="Alfaro M."/>
            <person name="Sun H."/>
            <person name="Tritt A."/>
            <person name="Yoshinaga Y."/>
            <person name="Zwiers L.-H."/>
            <person name="Turgeon B."/>
            <person name="Goodwin S."/>
            <person name="Spatafora J."/>
            <person name="Crous P."/>
            <person name="Grigoriev I."/>
        </authorList>
    </citation>
    <scope>NUCLEOTIDE SEQUENCE</scope>
    <source>
        <strain evidence="2">CBS 122368</strain>
    </source>
</reference>
<dbReference type="EMBL" id="ML987195">
    <property type="protein sequence ID" value="KAF2249560.1"/>
    <property type="molecule type" value="Genomic_DNA"/>
</dbReference>
<name>A0A6A6IJ11_9PLEO</name>
<feature type="compositionally biased region" description="Pro residues" evidence="1">
    <location>
        <begin position="48"/>
        <end position="58"/>
    </location>
</feature>
<proteinExistence type="predicted"/>
<gene>
    <name evidence="2" type="ORF">BU26DRAFT_565200</name>
</gene>
<feature type="region of interest" description="Disordered" evidence="1">
    <location>
        <begin position="1"/>
        <end position="22"/>
    </location>
</feature>
<feature type="compositionally biased region" description="Pro residues" evidence="1">
    <location>
        <begin position="1"/>
        <end position="15"/>
    </location>
</feature>
<dbReference type="GeneID" id="54586704"/>
<evidence type="ECO:0000256" key="1">
    <source>
        <dbReference type="SAM" id="MobiDB-lite"/>
    </source>
</evidence>
<evidence type="ECO:0000313" key="2">
    <source>
        <dbReference type="EMBL" id="KAF2249560.1"/>
    </source>
</evidence>
<keyword evidence="3" id="KW-1185">Reference proteome</keyword>
<feature type="region of interest" description="Disordered" evidence="1">
    <location>
        <begin position="42"/>
        <end position="65"/>
    </location>
</feature>